<evidence type="ECO:0000259" key="1">
    <source>
        <dbReference type="SMART" id="SM00860"/>
    </source>
</evidence>
<dbReference type="SMART" id="SM00860">
    <property type="entry name" value="SMI1_KNR4"/>
    <property type="match status" value="1"/>
</dbReference>
<dbReference type="EMBL" id="VIXA01000002">
    <property type="protein sequence ID" value="TWG22525.1"/>
    <property type="molecule type" value="Genomic_DNA"/>
</dbReference>
<dbReference type="PANTHER" id="PTHR47432">
    <property type="entry name" value="CELL WALL ASSEMBLY REGULATOR SMI1"/>
    <property type="match status" value="1"/>
</dbReference>
<evidence type="ECO:0000313" key="2">
    <source>
        <dbReference type="EMBL" id="TWG22525.1"/>
    </source>
</evidence>
<comment type="caution">
    <text evidence="2">The sequence shown here is derived from an EMBL/GenBank/DDBJ whole genome shotgun (WGS) entry which is preliminary data.</text>
</comment>
<feature type="domain" description="Knr4/Smi1-like" evidence="1">
    <location>
        <begin position="32"/>
        <end position="166"/>
    </location>
</feature>
<dbReference type="InterPro" id="IPR018958">
    <property type="entry name" value="Knr4/Smi1-like_dom"/>
</dbReference>
<dbReference type="AlphaFoldDB" id="A0A561WF90"/>
<dbReference type="Pfam" id="PF09346">
    <property type="entry name" value="SMI1_KNR4"/>
    <property type="match status" value="1"/>
</dbReference>
<keyword evidence="3" id="KW-1185">Reference proteome</keyword>
<proteinExistence type="predicted"/>
<dbReference type="InterPro" id="IPR037883">
    <property type="entry name" value="Knr4/Smi1-like_sf"/>
</dbReference>
<accession>A0A561WF90</accession>
<name>A0A561WF90_9ACTN</name>
<dbReference type="Gene3D" id="3.40.1580.10">
    <property type="entry name" value="SMI1/KNR4-like"/>
    <property type="match status" value="1"/>
</dbReference>
<sequence>MGTDTAVERAWHRIEDWLSRFAPRFRAELNPPATAAEIDTVATALGVALPADLRIWWGLSNGVRHGIGQPSGSLIPDFSSPYPTSMALERWRMHLQVQQDVYPPGMREEMERFVVGQNTQPAGTLLPQLYWLPRWLPIAGNGGGGGLFIDLREGPLHGCLVEFSREHQGTTPRWESVTQLWVEVADELEAVDTDLLRSDRVDDLRIDDWAPPHS</sequence>
<evidence type="ECO:0000313" key="3">
    <source>
        <dbReference type="Proteomes" id="UP000319927"/>
    </source>
</evidence>
<dbReference type="RefSeq" id="WP_170285383.1">
    <property type="nucleotide sequence ID" value="NZ_VIXA01000002.1"/>
</dbReference>
<reference evidence="2 3" key="1">
    <citation type="submission" date="2019-06" db="EMBL/GenBank/DDBJ databases">
        <title>Sequencing the genomes of 1000 actinobacteria strains.</title>
        <authorList>
            <person name="Klenk H.-P."/>
        </authorList>
    </citation>
    <scope>NUCLEOTIDE SEQUENCE [LARGE SCALE GENOMIC DNA]</scope>
    <source>
        <strain evidence="2 3">DSM 102131</strain>
    </source>
</reference>
<dbReference type="PANTHER" id="PTHR47432:SF1">
    <property type="entry name" value="CELL WALL ASSEMBLY REGULATOR SMI1"/>
    <property type="match status" value="1"/>
</dbReference>
<dbReference type="InterPro" id="IPR051873">
    <property type="entry name" value="KNR4/SMI1_regulator"/>
</dbReference>
<organism evidence="2 3">
    <name type="scientific">Micromonospora palomenae</name>
    <dbReference type="NCBI Taxonomy" id="1461247"/>
    <lineage>
        <taxon>Bacteria</taxon>
        <taxon>Bacillati</taxon>
        <taxon>Actinomycetota</taxon>
        <taxon>Actinomycetes</taxon>
        <taxon>Micromonosporales</taxon>
        <taxon>Micromonosporaceae</taxon>
        <taxon>Micromonospora</taxon>
    </lineage>
</organism>
<protein>
    <submittedName>
        <fullName evidence="2">SMI1/KNR4 family protein SUKH-1</fullName>
    </submittedName>
</protein>
<dbReference type="SUPFAM" id="SSF160631">
    <property type="entry name" value="SMI1/KNR4-like"/>
    <property type="match status" value="1"/>
</dbReference>
<dbReference type="Proteomes" id="UP000319927">
    <property type="component" value="Unassembled WGS sequence"/>
</dbReference>
<dbReference type="GO" id="GO:0043332">
    <property type="term" value="C:mating projection tip"/>
    <property type="evidence" value="ECO:0007669"/>
    <property type="project" value="TreeGrafter"/>
</dbReference>
<gene>
    <name evidence="2" type="ORF">FHX75_121053</name>
</gene>